<feature type="compositionally biased region" description="Low complexity" evidence="1">
    <location>
        <begin position="73"/>
        <end position="87"/>
    </location>
</feature>
<comment type="caution">
    <text evidence="2">The sequence shown here is derived from an EMBL/GenBank/DDBJ whole genome shotgun (WGS) entry which is preliminary data.</text>
</comment>
<evidence type="ECO:0000313" key="2">
    <source>
        <dbReference type="EMBL" id="MCW8086044.1"/>
    </source>
</evidence>
<sequence>MVTTPVIFADGVMEASVHHGVVRLVLAQLQNDGKPAAAGTICVPLVQLPAVAQALNTVLRQVEARAREAQAQKSAASAEAPAALPGAFTFGER</sequence>
<reference evidence="2 3" key="1">
    <citation type="submission" date="2022-10" db="EMBL/GenBank/DDBJ databases">
        <title>Roseococcus glaciei nov., sp. nov., isolated from glacier.</title>
        <authorList>
            <person name="Liu Q."/>
            <person name="Xin Y.-H."/>
        </authorList>
    </citation>
    <scope>NUCLEOTIDE SEQUENCE [LARGE SCALE GENOMIC DNA]</scope>
    <source>
        <strain evidence="2 3">MDT2-1-1</strain>
    </source>
</reference>
<organism evidence="2 3">
    <name type="scientific">Sabulicella glaciei</name>
    <dbReference type="NCBI Taxonomy" id="2984948"/>
    <lineage>
        <taxon>Bacteria</taxon>
        <taxon>Pseudomonadati</taxon>
        <taxon>Pseudomonadota</taxon>
        <taxon>Alphaproteobacteria</taxon>
        <taxon>Acetobacterales</taxon>
        <taxon>Acetobacteraceae</taxon>
        <taxon>Sabulicella</taxon>
    </lineage>
</organism>
<accession>A0ABT3NV65</accession>
<evidence type="ECO:0000313" key="3">
    <source>
        <dbReference type="Proteomes" id="UP001526430"/>
    </source>
</evidence>
<gene>
    <name evidence="2" type="ORF">OF850_10430</name>
</gene>
<feature type="region of interest" description="Disordered" evidence="1">
    <location>
        <begin position="73"/>
        <end position="93"/>
    </location>
</feature>
<dbReference type="Proteomes" id="UP001526430">
    <property type="component" value="Unassembled WGS sequence"/>
</dbReference>
<dbReference type="RefSeq" id="WP_301590014.1">
    <property type="nucleotide sequence ID" value="NZ_JAPFQI010000006.1"/>
</dbReference>
<proteinExistence type="predicted"/>
<dbReference type="EMBL" id="JAPFQI010000006">
    <property type="protein sequence ID" value="MCW8086044.1"/>
    <property type="molecule type" value="Genomic_DNA"/>
</dbReference>
<keyword evidence="3" id="KW-1185">Reference proteome</keyword>
<name>A0ABT3NV65_9PROT</name>
<protein>
    <submittedName>
        <fullName evidence="2">Uncharacterized protein</fullName>
    </submittedName>
</protein>
<evidence type="ECO:0000256" key="1">
    <source>
        <dbReference type="SAM" id="MobiDB-lite"/>
    </source>
</evidence>